<comment type="caution">
    <text evidence="2">The sequence shown here is derived from an EMBL/GenBank/DDBJ whole genome shotgun (WGS) entry which is preliminary data.</text>
</comment>
<sequence>MQKCLNLILFWLCLIEQFLETTSLSFKEAALRQPLTKQAYITQQSYEKFLVYLDDTCQIPEQHNADVNVNHVDERYFEWEQYNFNKALLHHIFPETANGDDVAKLLTKESIRSLDQDFFAAELPSNCTSTDNDWTFTAKEPDVFQDNLINWVFNTDRDNY</sequence>
<dbReference type="EMBL" id="CAJFCV020000002">
    <property type="protein sequence ID" value="CAG9101732.1"/>
    <property type="molecule type" value="Genomic_DNA"/>
</dbReference>
<evidence type="ECO:0000313" key="3">
    <source>
        <dbReference type="Proteomes" id="UP000659654"/>
    </source>
</evidence>
<proteinExistence type="predicted"/>
<dbReference type="EMBL" id="CAJFDI010000002">
    <property type="protein sequence ID" value="CAD5217820.1"/>
    <property type="molecule type" value="Genomic_DNA"/>
</dbReference>
<evidence type="ECO:0000256" key="1">
    <source>
        <dbReference type="SAM" id="SignalP"/>
    </source>
</evidence>
<dbReference type="Proteomes" id="UP000659654">
    <property type="component" value="Unassembled WGS sequence"/>
</dbReference>
<gene>
    <name evidence="2" type="ORF">BXYJ_LOCUS5221</name>
</gene>
<accession>A0A7I8WYV1</accession>
<protein>
    <submittedName>
        <fullName evidence="2">(pine wood nematode) hypothetical protein</fullName>
    </submittedName>
</protein>
<evidence type="ECO:0000313" key="2">
    <source>
        <dbReference type="EMBL" id="CAD5217820.1"/>
    </source>
</evidence>
<dbReference type="AlphaFoldDB" id="A0A7I8WYV1"/>
<feature type="chain" id="PRO_5036400068" evidence="1">
    <location>
        <begin position="22"/>
        <end position="160"/>
    </location>
</feature>
<feature type="signal peptide" evidence="1">
    <location>
        <begin position="1"/>
        <end position="21"/>
    </location>
</feature>
<name>A0A7I8WYV1_BURXY</name>
<organism evidence="2 3">
    <name type="scientific">Bursaphelenchus xylophilus</name>
    <name type="common">Pinewood nematode worm</name>
    <name type="synonym">Aphelenchoides xylophilus</name>
    <dbReference type="NCBI Taxonomy" id="6326"/>
    <lineage>
        <taxon>Eukaryota</taxon>
        <taxon>Metazoa</taxon>
        <taxon>Ecdysozoa</taxon>
        <taxon>Nematoda</taxon>
        <taxon>Chromadorea</taxon>
        <taxon>Rhabditida</taxon>
        <taxon>Tylenchina</taxon>
        <taxon>Tylenchomorpha</taxon>
        <taxon>Aphelenchoidea</taxon>
        <taxon>Aphelenchoididae</taxon>
        <taxon>Bursaphelenchus</taxon>
    </lineage>
</organism>
<dbReference type="OrthoDB" id="10314867at2759"/>
<keyword evidence="1" id="KW-0732">Signal</keyword>
<reference evidence="2" key="1">
    <citation type="submission" date="2020-09" db="EMBL/GenBank/DDBJ databases">
        <authorList>
            <person name="Kikuchi T."/>
        </authorList>
    </citation>
    <scope>NUCLEOTIDE SEQUENCE</scope>
    <source>
        <strain evidence="2">Ka4C1</strain>
    </source>
</reference>
<dbReference type="Proteomes" id="UP000582659">
    <property type="component" value="Unassembled WGS sequence"/>
</dbReference>
<keyword evidence="3" id="KW-1185">Reference proteome</keyword>